<accession>A0A097ID95</accession>
<dbReference type="GO" id="GO:0004300">
    <property type="term" value="F:enoyl-CoA hydratase activity"/>
    <property type="evidence" value="ECO:0007669"/>
    <property type="project" value="UniProtKB-EC"/>
</dbReference>
<organism evidence="7 8">
    <name type="scientific">Corynebacterium doosanense CAU 212 = DSM 45436</name>
    <dbReference type="NCBI Taxonomy" id="558173"/>
    <lineage>
        <taxon>Bacteria</taxon>
        <taxon>Bacillati</taxon>
        <taxon>Actinomycetota</taxon>
        <taxon>Actinomycetes</taxon>
        <taxon>Mycobacteriales</taxon>
        <taxon>Corynebacteriaceae</taxon>
        <taxon>Corynebacterium</taxon>
    </lineage>
</organism>
<dbReference type="GO" id="GO:0016853">
    <property type="term" value="F:isomerase activity"/>
    <property type="evidence" value="ECO:0007669"/>
    <property type="project" value="InterPro"/>
</dbReference>
<dbReference type="HOGENOM" id="CLU_009834_7_0_11"/>
<dbReference type="Pfam" id="PF00378">
    <property type="entry name" value="ECH_1"/>
    <property type="match status" value="1"/>
</dbReference>
<gene>
    <name evidence="7" type="ORF">CDOO_01410</name>
</gene>
<dbReference type="AlphaFoldDB" id="A0A097ID95"/>
<sequence length="272" mass="29615">MSEQRNRTVTVDYSGGGAIAHVRLNRPEKKNSLTLHTLDELVSITHRLRKDRNLRVVILSGEGDTFSAGLDFGSAMRSPSGIAKAFAPRPWRGTNTFQEATWGFRRLPVPVIAAVQGHCLGGGLQLALAADYRFTTPDATWSVLEAKWGLIPDMSGVHSLSSLVGQDVAKRLAMTGEMISGERAVNLGLASELAADPEAAALELTRELIGRSPDSVAQTKKAFDRTWHLDPRATFATERLLQARLLVADNTRRAREAAAKKAAPVFAPRRVR</sequence>
<dbReference type="InterPro" id="IPR001753">
    <property type="entry name" value="Enoyl-CoA_hydra/iso"/>
</dbReference>
<dbReference type="Proteomes" id="UP000029914">
    <property type="component" value="Chromosome"/>
</dbReference>
<dbReference type="EMBL" id="CP006764">
    <property type="protein sequence ID" value="AIT60095.1"/>
    <property type="molecule type" value="Genomic_DNA"/>
</dbReference>
<evidence type="ECO:0000256" key="5">
    <source>
        <dbReference type="ARBA" id="ARBA00023717"/>
    </source>
</evidence>
<dbReference type="OrthoDB" id="8452484at2"/>
<evidence type="ECO:0000256" key="1">
    <source>
        <dbReference type="ARBA" id="ARBA00002994"/>
    </source>
</evidence>
<dbReference type="NCBIfam" id="NF005699">
    <property type="entry name" value="PRK07509.1"/>
    <property type="match status" value="1"/>
</dbReference>
<keyword evidence="3" id="KW-0443">Lipid metabolism</keyword>
<dbReference type="eggNOG" id="COG1024">
    <property type="taxonomic scope" value="Bacteria"/>
</dbReference>
<reference evidence="7 8" key="1">
    <citation type="submission" date="2013-09" db="EMBL/GenBank/DDBJ databases">
        <title>Complete genome sequence of Corynebacterium doosanense CAU 212(T) (=DSM 45436(T)), isolated from activated sludge.</title>
        <authorList>
            <person name="Schaffert L."/>
            <person name="Albersmeier A."/>
            <person name="Kalinowski J."/>
            <person name="Ruckert C."/>
        </authorList>
    </citation>
    <scope>NUCLEOTIDE SEQUENCE [LARGE SCALE GENOMIC DNA]</scope>
    <source>
        <strain evidence="7 8">CAU 212</strain>
    </source>
</reference>
<dbReference type="CDD" id="cd06558">
    <property type="entry name" value="crotonase-like"/>
    <property type="match status" value="1"/>
</dbReference>
<dbReference type="PANTHER" id="PTHR43149">
    <property type="entry name" value="ENOYL-COA HYDRATASE"/>
    <property type="match status" value="1"/>
</dbReference>
<dbReference type="SUPFAM" id="SSF52096">
    <property type="entry name" value="ClpP/crotonase"/>
    <property type="match status" value="1"/>
</dbReference>
<dbReference type="RefSeq" id="WP_018021565.1">
    <property type="nucleotide sequence ID" value="NZ_AQUX01000002.1"/>
</dbReference>
<dbReference type="InterPro" id="IPR045002">
    <property type="entry name" value="Ech1-like"/>
</dbReference>
<evidence type="ECO:0000256" key="6">
    <source>
        <dbReference type="RuleBase" id="RU003707"/>
    </source>
</evidence>
<evidence type="ECO:0000313" key="7">
    <source>
        <dbReference type="EMBL" id="AIT60095.1"/>
    </source>
</evidence>
<dbReference type="Gene3D" id="3.90.226.10">
    <property type="entry name" value="2-enoyl-CoA Hydratase, Chain A, domain 1"/>
    <property type="match status" value="1"/>
</dbReference>
<evidence type="ECO:0000256" key="3">
    <source>
        <dbReference type="ARBA" id="ARBA00022832"/>
    </source>
</evidence>
<name>A0A097ID95_9CORY</name>
<evidence type="ECO:0000256" key="4">
    <source>
        <dbReference type="ARBA" id="ARBA00023709"/>
    </source>
</evidence>
<comment type="similarity">
    <text evidence="2 6">Belongs to the enoyl-CoA hydratase/isomerase family.</text>
</comment>
<keyword evidence="8" id="KW-1185">Reference proteome</keyword>
<dbReference type="InterPro" id="IPR029045">
    <property type="entry name" value="ClpP/crotonase-like_dom_sf"/>
</dbReference>
<comment type="catalytic activity">
    <reaction evidence="4">
        <text>a (3S)-3-hydroxyacyl-CoA = a (2E)-enoyl-CoA + H2O</text>
        <dbReference type="Rhea" id="RHEA:16105"/>
        <dbReference type="ChEBI" id="CHEBI:15377"/>
        <dbReference type="ChEBI" id="CHEBI:57318"/>
        <dbReference type="ChEBI" id="CHEBI:58856"/>
        <dbReference type="EC" id="4.2.1.17"/>
    </reaction>
</comment>
<dbReference type="GO" id="GO:0006631">
    <property type="term" value="P:fatty acid metabolic process"/>
    <property type="evidence" value="ECO:0007669"/>
    <property type="project" value="UniProtKB-KW"/>
</dbReference>
<comment type="function">
    <text evidence="1">Could possibly oxidize fatty acids using specific components.</text>
</comment>
<dbReference type="InterPro" id="IPR018376">
    <property type="entry name" value="Enoyl-CoA_hyd/isom_CS"/>
</dbReference>
<protein>
    <submittedName>
        <fullName evidence="7">Enoyl-CoA hydratase</fullName>
    </submittedName>
</protein>
<dbReference type="PANTHER" id="PTHR43149:SF1">
    <property type="entry name" value="DELTA(3,5)-DELTA(2,4)-DIENOYL-COA ISOMERASE, MITOCHONDRIAL"/>
    <property type="match status" value="1"/>
</dbReference>
<comment type="catalytic activity">
    <reaction evidence="5">
        <text>a 4-saturated-(3S)-3-hydroxyacyl-CoA = a (3E)-enoyl-CoA + H2O</text>
        <dbReference type="Rhea" id="RHEA:20724"/>
        <dbReference type="ChEBI" id="CHEBI:15377"/>
        <dbReference type="ChEBI" id="CHEBI:58521"/>
        <dbReference type="ChEBI" id="CHEBI:137480"/>
        <dbReference type="EC" id="4.2.1.17"/>
    </reaction>
</comment>
<evidence type="ECO:0000313" key="8">
    <source>
        <dbReference type="Proteomes" id="UP000029914"/>
    </source>
</evidence>
<evidence type="ECO:0000256" key="2">
    <source>
        <dbReference type="ARBA" id="ARBA00005254"/>
    </source>
</evidence>
<dbReference type="STRING" id="558173.CDOO_01410"/>
<dbReference type="KEGG" id="cdo:CDOO_01410"/>
<keyword evidence="3" id="KW-0276">Fatty acid metabolism</keyword>
<proteinExistence type="inferred from homology"/>
<dbReference type="PROSITE" id="PS00166">
    <property type="entry name" value="ENOYL_COA_HYDRATASE"/>
    <property type="match status" value="1"/>
</dbReference>